<feature type="domain" description="TonB-dependent receptor-like beta-barrel" evidence="14">
    <location>
        <begin position="261"/>
        <end position="757"/>
    </location>
</feature>
<dbReference type="Pfam" id="PF00593">
    <property type="entry name" value="TonB_dep_Rec_b-barrel"/>
    <property type="match status" value="1"/>
</dbReference>
<organism evidence="16 17">
    <name type="scientific">Caulobacter hibisci</name>
    <dbReference type="NCBI Taxonomy" id="2035993"/>
    <lineage>
        <taxon>Bacteria</taxon>
        <taxon>Pseudomonadati</taxon>
        <taxon>Pseudomonadota</taxon>
        <taxon>Alphaproteobacteria</taxon>
        <taxon>Caulobacterales</taxon>
        <taxon>Caulobacteraceae</taxon>
        <taxon>Caulobacter</taxon>
    </lineage>
</organism>
<dbReference type="Gene3D" id="2.170.130.10">
    <property type="entry name" value="TonB-dependent receptor, plug domain"/>
    <property type="match status" value="1"/>
</dbReference>
<keyword evidence="9 10" id="KW-0998">Cell outer membrane</keyword>
<evidence type="ECO:0000313" key="17">
    <source>
        <dbReference type="Proteomes" id="UP000639859"/>
    </source>
</evidence>
<evidence type="ECO:0000259" key="14">
    <source>
        <dbReference type="Pfam" id="PF00593"/>
    </source>
</evidence>
<dbReference type="Gene3D" id="2.40.170.20">
    <property type="entry name" value="TonB-dependent receptor, beta-barrel domain"/>
    <property type="match status" value="1"/>
</dbReference>
<keyword evidence="4 10" id="KW-1134">Transmembrane beta strand</keyword>
<evidence type="ECO:0000256" key="9">
    <source>
        <dbReference type="ARBA" id="ARBA00023237"/>
    </source>
</evidence>
<evidence type="ECO:0000256" key="7">
    <source>
        <dbReference type="ARBA" id="ARBA00023136"/>
    </source>
</evidence>
<dbReference type="Pfam" id="PF07715">
    <property type="entry name" value="Plug"/>
    <property type="match status" value="1"/>
</dbReference>
<evidence type="ECO:0000256" key="4">
    <source>
        <dbReference type="ARBA" id="ARBA00022452"/>
    </source>
</evidence>
<dbReference type="InterPro" id="IPR000531">
    <property type="entry name" value="Beta-barrel_TonB"/>
</dbReference>
<comment type="caution">
    <text evidence="16">The sequence shown here is derived from an EMBL/GenBank/DDBJ whole genome shotgun (WGS) entry which is preliminary data.</text>
</comment>
<evidence type="ECO:0000256" key="3">
    <source>
        <dbReference type="ARBA" id="ARBA00022448"/>
    </source>
</evidence>
<dbReference type="InterPro" id="IPR012910">
    <property type="entry name" value="Plug_dom"/>
</dbReference>
<keyword evidence="8 16" id="KW-0675">Receptor</keyword>
<evidence type="ECO:0000256" key="12">
    <source>
        <dbReference type="SAM" id="MobiDB-lite"/>
    </source>
</evidence>
<dbReference type="Proteomes" id="UP000639859">
    <property type="component" value="Unassembled WGS sequence"/>
</dbReference>
<dbReference type="InterPro" id="IPR010105">
    <property type="entry name" value="TonB_sidphr_rcpt"/>
</dbReference>
<evidence type="ECO:0000256" key="10">
    <source>
        <dbReference type="PROSITE-ProRule" id="PRU01360"/>
    </source>
</evidence>
<evidence type="ECO:0000256" key="8">
    <source>
        <dbReference type="ARBA" id="ARBA00023170"/>
    </source>
</evidence>
<keyword evidence="13" id="KW-0732">Signal</keyword>
<dbReference type="SUPFAM" id="SSF56935">
    <property type="entry name" value="Porins"/>
    <property type="match status" value="1"/>
</dbReference>
<reference evidence="16 17" key="1">
    <citation type="submission" date="2020-11" db="EMBL/GenBank/DDBJ databases">
        <title>genome sequence of strain KACC 18849.</title>
        <authorList>
            <person name="Gao J."/>
            <person name="Zhang X."/>
        </authorList>
    </citation>
    <scope>NUCLEOTIDE SEQUENCE [LARGE SCALE GENOMIC DNA]</scope>
    <source>
        <strain evidence="16 17">KACC 18849</strain>
    </source>
</reference>
<dbReference type="NCBIfam" id="TIGR01783">
    <property type="entry name" value="TonB-siderophor"/>
    <property type="match status" value="1"/>
</dbReference>
<dbReference type="InterPro" id="IPR036942">
    <property type="entry name" value="Beta-barrel_TonB_sf"/>
</dbReference>
<dbReference type="InterPro" id="IPR037066">
    <property type="entry name" value="Plug_dom_sf"/>
</dbReference>
<dbReference type="CDD" id="cd01347">
    <property type="entry name" value="ligand_gated_channel"/>
    <property type="match status" value="1"/>
</dbReference>
<name>A0ABS0SUM4_9CAUL</name>
<dbReference type="PROSITE" id="PS52016">
    <property type="entry name" value="TONB_DEPENDENT_REC_3"/>
    <property type="match status" value="1"/>
</dbReference>
<feature type="signal peptide" evidence="13">
    <location>
        <begin position="1"/>
        <end position="39"/>
    </location>
</feature>
<dbReference type="InterPro" id="IPR039426">
    <property type="entry name" value="TonB-dep_rcpt-like"/>
</dbReference>
<dbReference type="EMBL" id="JADWOX010000003">
    <property type="protein sequence ID" value="MBI1683345.1"/>
    <property type="molecule type" value="Genomic_DNA"/>
</dbReference>
<feature type="chain" id="PRO_5046265995" evidence="13">
    <location>
        <begin position="40"/>
        <end position="788"/>
    </location>
</feature>
<keyword evidence="3 10" id="KW-0813">Transport</keyword>
<protein>
    <submittedName>
        <fullName evidence="16">TonB-dependent siderophore receptor</fullName>
    </submittedName>
</protein>
<comment type="similarity">
    <text evidence="2 10 11">Belongs to the TonB-dependent receptor family.</text>
</comment>
<keyword evidence="17" id="KW-1185">Reference proteome</keyword>
<keyword evidence="7 10" id="KW-0472">Membrane</keyword>
<evidence type="ECO:0000256" key="2">
    <source>
        <dbReference type="ARBA" id="ARBA00009810"/>
    </source>
</evidence>
<dbReference type="PANTHER" id="PTHR32552:SF83">
    <property type="entry name" value="BLR3904 PROTEIN"/>
    <property type="match status" value="1"/>
</dbReference>
<evidence type="ECO:0000256" key="5">
    <source>
        <dbReference type="ARBA" id="ARBA00022692"/>
    </source>
</evidence>
<evidence type="ECO:0000259" key="15">
    <source>
        <dbReference type="Pfam" id="PF07715"/>
    </source>
</evidence>
<evidence type="ECO:0000256" key="6">
    <source>
        <dbReference type="ARBA" id="ARBA00023077"/>
    </source>
</evidence>
<proteinExistence type="inferred from homology"/>
<gene>
    <name evidence="16" type="ORF">I4Q42_06675</name>
</gene>
<keyword evidence="6 11" id="KW-0798">TonB box</keyword>
<feature type="domain" description="TonB-dependent receptor plug" evidence="15">
    <location>
        <begin position="82"/>
        <end position="181"/>
    </location>
</feature>
<dbReference type="PANTHER" id="PTHR32552">
    <property type="entry name" value="FERRICHROME IRON RECEPTOR-RELATED"/>
    <property type="match status" value="1"/>
</dbReference>
<accession>A0ABS0SUM4</accession>
<evidence type="ECO:0000256" key="1">
    <source>
        <dbReference type="ARBA" id="ARBA00004571"/>
    </source>
</evidence>
<feature type="region of interest" description="Disordered" evidence="12">
    <location>
        <begin position="50"/>
        <end position="81"/>
    </location>
</feature>
<dbReference type="RefSeq" id="WP_198575284.1">
    <property type="nucleotide sequence ID" value="NZ_JADWOX010000003.1"/>
</dbReference>
<sequence>MRKPSSPAAVGVRSHARRALGAAAVAGLAGLAIAPTALAAEADAPVATAPATADADVSEVSGVKVDARKPAPESPKYTAKPLDTPQTITVVSQGVIEAQNLLSLRDILSTVPGITFGAGEGGGGFGDSINLRGYSANNDLTIDGVRDSAQYSRSDPFNLEQLEVVNGANGVYSGSGSVGGTINMVTKRPGRRDSIGVSAGVGTEGYLRATVDANQRIGETIAVRLNAMAHKNDVPGRDVEKFERWGVAPSIVFGLEGPTQFTILYSHQEDTNTPQYGVPFYNGRALPGVDPSNYYGYSNVDTQEQTVDVLTGIIEHRFSDNFSIRNLARFQKVTQLTIVDPPQGTFCLANGTKAAAWSQTNLTGFTACLATDPAPGFYQPSGPRGNLRDSENTLLYNQTDATLSFTTGALKHRLVVGAAFLSEDFHLDTGNVLRTATGGAVTLPTMNIANPNTVYAGPRNYFRSSIQDGERRNQSSYAFDNVELSEQFAFNFGVRYEYNEGENRTDNYATTGVVTPGTVFGNDEHLVSYRFGLVYKPIPNASLYLAYGNAQTPSQATVNGAGACSVATCTVDPEEAENFELGGKWDLHGGRLSLTASVFRNDRSNYKVASGDPTVPDQQLDGSARVDGVALGASGRLTDKWSVFANYTYLDSKVLQGVSDYNAALGLDFTRGDPLTSVPDHAFSLFTTYDLPRDIQVGYGLTYQGEYYLTQHGQVTAVPPVRTSFPLVTAEDYWVHRATVSWRVNRSLDLRLNVNNLFDEVYYNRGRNNGWATPGERRSARLTLNYRF</sequence>
<keyword evidence="5 10" id="KW-0812">Transmembrane</keyword>
<evidence type="ECO:0000313" key="16">
    <source>
        <dbReference type="EMBL" id="MBI1683345.1"/>
    </source>
</evidence>
<evidence type="ECO:0000256" key="13">
    <source>
        <dbReference type="SAM" id="SignalP"/>
    </source>
</evidence>
<evidence type="ECO:0000256" key="11">
    <source>
        <dbReference type="RuleBase" id="RU003357"/>
    </source>
</evidence>
<comment type="subcellular location">
    <subcellularLocation>
        <location evidence="1 10">Cell outer membrane</location>
        <topology evidence="1 10">Multi-pass membrane protein</topology>
    </subcellularLocation>
</comment>